<keyword evidence="2" id="KW-1185">Reference proteome</keyword>
<dbReference type="Proteomes" id="UP001548189">
    <property type="component" value="Unassembled WGS sequence"/>
</dbReference>
<dbReference type="Gene3D" id="1.20.1640.10">
    <property type="entry name" value="Multidrug efflux transporter AcrB transmembrane domain"/>
    <property type="match status" value="2"/>
</dbReference>
<dbReference type="Pfam" id="PF03176">
    <property type="entry name" value="MMPL"/>
    <property type="match status" value="2"/>
</dbReference>
<proteinExistence type="predicted"/>
<dbReference type="InterPro" id="IPR000731">
    <property type="entry name" value="SSD"/>
</dbReference>
<dbReference type="SUPFAM" id="SSF82866">
    <property type="entry name" value="Multidrug efflux transporter AcrB transmembrane domain"/>
    <property type="match status" value="2"/>
</dbReference>
<dbReference type="PANTHER" id="PTHR33406:SF13">
    <property type="entry name" value="MEMBRANE PROTEIN YDFJ"/>
    <property type="match status" value="1"/>
</dbReference>
<dbReference type="InterPro" id="IPR004869">
    <property type="entry name" value="MMPL_dom"/>
</dbReference>
<sequence length="855" mass="97381">MPNWLKYLYAEYILKHVWISALLFIAIIGGIGSNSVYFRMDASADSLVLENDHSLEYYRKVKKRYGTDDYLFVTFQPKEKLFSTESIKQLRSLKEQLAALPDVEAVISLIDAPIFDANKISLASIEDDLYFIEDKNIDLEKAKRDLLNIPLYKNLLISSDANITVIQVNLKGNKNYFKLNDELRKLQWKQINKTELSHYEKQAEINLKQELRLLADEVAVRNERVIAQIRNIKHGYKEVATIYLGGIPMIAHDMIEYVKNDLVVFGVGVFLLLIAIQAFIFRRMRWVFITLGGCTITAITSIGILGLMDWPVTVISSNFVALLLIITMSLIIHLIVRFRQVERDNMDMGYNDKILETISSMFTPCAYTSLTTIVAFGSLMVSDIRPVIDFGKMMIMGVSLAFIIAFLLFPILMRIRKKSGMDRRKESGFFTFTNHLAVISDRWRWQVATIAIVMSITSAWGMIYLSVDNRFIDYFKSDTEIYQGMKLIDTELGGTTPLEVIIERSAIEADFAFINEESEEDEWDQEFEDEGVSDTTSDKEESPRLWLTSHGINKLHKVQTFLDSLGVTGKTLSLAAGLQIVEQINGNQRLSDFELSLLEKKIPEDLREQIMSPFYNREHDEVRFLIRVKETDPQLDRNKLLSDISEFLTKQLEFKEDTFHFTGMLILYNNMLESLFKSQILTLGVVFGIILTMFIILFRSLKLALLGMFPNLVGACFVLGLMGWAGIPLDMMTITIAAISIGIAVDNTIHYIHRFKLEFAQLGDYTKAMYACHDTIARAMYFTSITIIAGFSVLVLSNFMPSIYFGIFTSLAMLVALLANLTLLPVLLLLTKPLKLKKCEENIGEAEAGQQVDLS</sequence>
<dbReference type="InterPro" id="IPR050545">
    <property type="entry name" value="Mycobact_MmpL"/>
</dbReference>
<evidence type="ECO:0000313" key="2">
    <source>
        <dbReference type="Proteomes" id="UP001548189"/>
    </source>
</evidence>
<accession>A0ABV2BPK0</accession>
<protein>
    <submittedName>
        <fullName evidence="1">MMPL family transporter</fullName>
    </submittedName>
</protein>
<dbReference type="PANTHER" id="PTHR33406">
    <property type="entry name" value="MEMBRANE PROTEIN MJ1562-RELATED"/>
    <property type="match status" value="1"/>
</dbReference>
<comment type="caution">
    <text evidence="1">The sequence shown here is derived from an EMBL/GenBank/DDBJ whole genome shotgun (WGS) entry which is preliminary data.</text>
</comment>
<dbReference type="EMBL" id="JBEVCJ010000001">
    <property type="protein sequence ID" value="MET1253858.1"/>
    <property type="molecule type" value="Genomic_DNA"/>
</dbReference>
<organism evidence="1 2">
    <name type="scientific">Aliikangiella maris</name>
    <dbReference type="NCBI Taxonomy" id="3162458"/>
    <lineage>
        <taxon>Bacteria</taxon>
        <taxon>Pseudomonadati</taxon>
        <taxon>Pseudomonadota</taxon>
        <taxon>Gammaproteobacteria</taxon>
        <taxon>Oceanospirillales</taxon>
        <taxon>Pleioneaceae</taxon>
        <taxon>Aliikangiella</taxon>
    </lineage>
</organism>
<name>A0ABV2BPK0_9GAMM</name>
<dbReference type="PROSITE" id="PS50156">
    <property type="entry name" value="SSD"/>
    <property type="match status" value="1"/>
</dbReference>
<evidence type="ECO:0000313" key="1">
    <source>
        <dbReference type="EMBL" id="MET1253858.1"/>
    </source>
</evidence>
<gene>
    <name evidence="1" type="ORF">ABVT43_01850</name>
</gene>
<reference evidence="1 2" key="1">
    <citation type="submission" date="2024-06" db="EMBL/GenBank/DDBJ databases">
        <authorList>
            <person name="Li F."/>
        </authorList>
    </citation>
    <scope>NUCLEOTIDE SEQUENCE [LARGE SCALE GENOMIC DNA]</scope>
    <source>
        <strain evidence="1 2">GXAS 311</strain>
    </source>
</reference>